<evidence type="ECO:0000256" key="9">
    <source>
        <dbReference type="ARBA" id="ARBA00023295"/>
    </source>
</evidence>
<evidence type="ECO:0000256" key="7">
    <source>
        <dbReference type="ARBA" id="ARBA00023136"/>
    </source>
</evidence>
<dbReference type="Pfam" id="PF03663">
    <property type="entry name" value="Glyco_hydro_76"/>
    <property type="match status" value="1"/>
</dbReference>
<evidence type="ECO:0000256" key="6">
    <source>
        <dbReference type="ARBA" id="ARBA00022801"/>
    </source>
</evidence>
<dbReference type="InterPro" id="IPR014480">
    <property type="entry name" value="Mannan-1_6-alpha_mannosidase"/>
</dbReference>
<keyword evidence="6 10" id="KW-0378">Hydrolase</keyword>
<feature type="region of interest" description="Disordered" evidence="11">
    <location>
        <begin position="392"/>
        <end position="433"/>
    </location>
</feature>
<dbReference type="PIRSF" id="PIRSF016302">
    <property type="entry name" value="Man_a_manosd"/>
    <property type="match status" value="1"/>
</dbReference>
<dbReference type="AlphaFoldDB" id="M7SGI8"/>
<dbReference type="OMA" id="DYYWWSG"/>
<dbReference type="GO" id="GO:0008496">
    <property type="term" value="F:mannan endo-1,6-alpha-mannosidase activity"/>
    <property type="evidence" value="ECO:0007669"/>
    <property type="project" value="UniProtKB-UniRule"/>
</dbReference>
<dbReference type="PANTHER" id="PTHR12145:SF36">
    <property type="entry name" value="MANNAN ENDO-1,6-ALPHA-MANNOSIDASE DCW1"/>
    <property type="match status" value="1"/>
</dbReference>
<feature type="chain" id="PRO_5004084758" description="Mannan endo-1,6-alpha-mannosidase" evidence="12">
    <location>
        <begin position="17"/>
        <end position="454"/>
    </location>
</feature>
<dbReference type="GO" id="GO:0012505">
    <property type="term" value="C:endomembrane system"/>
    <property type="evidence" value="ECO:0007669"/>
    <property type="project" value="UniProtKB-SubCell"/>
</dbReference>
<accession>M7SGI8</accession>
<evidence type="ECO:0000313" key="13">
    <source>
        <dbReference type="EMBL" id="EMR63262.1"/>
    </source>
</evidence>
<dbReference type="PANTHER" id="PTHR12145">
    <property type="entry name" value="MANNAN ENDO-1,6-ALPHA-MANNOSIDASE DCW1"/>
    <property type="match status" value="1"/>
</dbReference>
<evidence type="ECO:0000256" key="11">
    <source>
        <dbReference type="SAM" id="MobiDB-lite"/>
    </source>
</evidence>
<keyword evidence="9 10" id="KW-0326">Glycosidase</keyword>
<feature type="signal peptide" evidence="12">
    <location>
        <begin position="1"/>
        <end position="16"/>
    </location>
</feature>
<gene>
    <name evidence="13" type="ORF">UCREL1_9796</name>
</gene>
<dbReference type="Proteomes" id="UP000012174">
    <property type="component" value="Unassembled WGS sequence"/>
</dbReference>
<dbReference type="KEGG" id="ela:UCREL1_9796"/>
<comment type="subcellular location">
    <subcellularLocation>
        <location evidence="2">Endomembrane system</location>
    </subcellularLocation>
</comment>
<dbReference type="OrthoDB" id="9984024at2759"/>
<feature type="compositionally biased region" description="Low complexity" evidence="11">
    <location>
        <begin position="420"/>
        <end position="430"/>
    </location>
</feature>
<evidence type="ECO:0000256" key="5">
    <source>
        <dbReference type="ARBA" id="ARBA00022729"/>
    </source>
</evidence>
<evidence type="ECO:0000313" key="14">
    <source>
        <dbReference type="Proteomes" id="UP000012174"/>
    </source>
</evidence>
<keyword evidence="8" id="KW-0325">Glycoprotein</keyword>
<keyword evidence="5 12" id="KW-0732">Signal</keyword>
<evidence type="ECO:0000256" key="8">
    <source>
        <dbReference type="ARBA" id="ARBA00023180"/>
    </source>
</evidence>
<dbReference type="GO" id="GO:0009272">
    <property type="term" value="P:fungal-type cell wall biogenesis"/>
    <property type="evidence" value="ECO:0007669"/>
    <property type="project" value="TreeGrafter"/>
</dbReference>
<comment type="catalytic activity">
    <reaction evidence="1 10">
        <text>Random hydrolysis of (1-&gt;6)-alpha-D-mannosidic linkages in unbranched (1-&gt;6)-mannans.</text>
        <dbReference type="EC" id="3.2.1.101"/>
    </reaction>
</comment>
<sequence>MRLAQLLLLGVNGALGALTVDIEDQDSIKEAAGLVAEDLMTFYKGEEEGEVRGILPGPPPDGDYYWWSGAVFWSTLIDYRNHSEDTTYDDIITRGILWQTGQNDDFMPANWSASIGNDDQALWGLSASLAALTGFQDPDVTDPQWVPLARAVFDEQSTEFRRVDDGDCKGAMRWQIFPTNEGYNYINALSNIAYFNLGSQLAYFTDNQTMSKLAEDTYDLLSDIGFVNDKFDVYDGAHADTCNEINKAQYSHNAAMLLEGFAYQYKYTGDDNWKQRIDGLLKRTLEVFFPDGVAFEAACEEAERCNTDMKFFKGILHHSLATTMRLAPHTADTILPVLKSSAKAAVEHCTGGDSGRMCGFSWVADKFDASSAGAQTGVLSALVSVMTAAGGSSTSGNGTSNGGSTDTDSGSDSTTDDDSTTGGDADTPGSMGTKSGVNIGVTLAALIFGAFAYM</sequence>
<dbReference type="STRING" id="1287681.M7SGI8"/>
<dbReference type="InterPro" id="IPR005198">
    <property type="entry name" value="Glyco_hydro_76"/>
</dbReference>
<evidence type="ECO:0000256" key="12">
    <source>
        <dbReference type="SAM" id="SignalP"/>
    </source>
</evidence>
<dbReference type="Gene3D" id="1.50.10.20">
    <property type="match status" value="1"/>
</dbReference>
<evidence type="ECO:0000256" key="1">
    <source>
        <dbReference type="ARBA" id="ARBA00001452"/>
    </source>
</evidence>
<dbReference type="SUPFAM" id="SSF48208">
    <property type="entry name" value="Six-hairpin glycosidases"/>
    <property type="match status" value="1"/>
</dbReference>
<evidence type="ECO:0000256" key="2">
    <source>
        <dbReference type="ARBA" id="ARBA00004308"/>
    </source>
</evidence>
<reference evidence="14" key="1">
    <citation type="journal article" date="2013" name="Genome Announc.">
        <title>Draft genome sequence of the grapevine dieback fungus Eutypa lata UCR-EL1.</title>
        <authorList>
            <person name="Blanco-Ulate B."/>
            <person name="Rolshausen P.E."/>
            <person name="Cantu D."/>
        </authorList>
    </citation>
    <scope>NUCLEOTIDE SEQUENCE [LARGE SCALE GENOMIC DNA]</scope>
    <source>
        <strain evidence="14">UCR-EL1</strain>
    </source>
</reference>
<proteinExistence type="inferred from homology"/>
<comment type="similarity">
    <text evidence="3 10">Belongs to the glycosyl hydrolase 76 family.</text>
</comment>
<keyword evidence="14" id="KW-1185">Reference proteome</keyword>
<organism evidence="13 14">
    <name type="scientific">Eutypa lata (strain UCR-EL1)</name>
    <name type="common">Grapevine dieback disease fungus</name>
    <name type="synonym">Eutypa armeniacae</name>
    <dbReference type="NCBI Taxonomy" id="1287681"/>
    <lineage>
        <taxon>Eukaryota</taxon>
        <taxon>Fungi</taxon>
        <taxon>Dikarya</taxon>
        <taxon>Ascomycota</taxon>
        <taxon>Pezizomycotina</taxon>
        <taxon>Sordariomycetes</taxon>
        <taxon>Xylariomycetidae</taxon>
        <taxon>Xylariales</taxon>
        <taxon>Diatrypaceae</taxon>
        <taxon>Eutypa</taxon>
    </lineage>
</organism>
<evidence type="ECO:0000256" key="10">
    <source>
        <dbReference type="PIRNR" id="PIRNR016302"/>
    </source>
</evidence>
<dbReference type="FunFam" id="1.50.10.20:FF:000006">
    <property type="entry name" value="Mannan endo-1,6-alpha-mannosidase"/>
    <property type="match status" value="1"/>
</dbReference>
<evidence type="ECO:0000256" key="3">
    <source>
        <dbReference type="ARBA" id="ARBA00009699"/>
    </source>
</evidence>
<feature type="compositionally biased region" description="Low complexity" evidence="11">
    <location>
        <begin position="392"/>
        <end position="413"/>
    </location>
</feature>
<dbReference type="eggNOG" id="ENOG502QSWP">
    <property type="taxonomic scope" value="Eukaryota"/>
</dbReference>
<dbReference type="InterPro" id="IPR008928">
    <property type="entry name" value="6-hairpin_glycosidase_sf"/>
</dbReference>
<dbReference type="EC" id="3.2.1.101" evidence="4 10"/>
<protein>
    <recommendedName>
        <fullName evidence="4 10">Mannan endo-1,6-alpha-mannosidase</fullName>
        <ecNumber evidence="4 10">3.2.1.101</ecNumber>
    </recommendedName>
</protein>
<keyword evidence="7" id="KW-0472">Membrane</keyword>
<dbReference type="HOGENOM" id="CLU_025694_1_1_1"/>
<name>M7SGI8_EUTLA</name>
<dbReference type="GO" id="GO:0016052">
    <property type="term" value="P:carbohydrate catabolic process"/>
    <property type="evidence" value="ECO:0007669"/>
    <property type="project" value="InterPro"/>
</dbReference>
<dbReference type="EMBL" id="KB707251">
    <property type="protein sequence ID" value="EMR63262.1"/>
    <property type="molecule type" value="Genomic_DNA"/>
</dbReference>
<evidence type="ECO:0000256" key="4">
    <source>
        <dbReference type="ARBA" id="ARBA00012350"/>
    </source>
</evidence>